<dbReference type="RefSeq" id="WP_083031016.1">
    <property type="nucleotide sequence ID" value="NZ_AP022618.1"/>
</dbReference>
<dbReference type="Pfam" id="PF02720">
    <property type="entry name" value="DUF222"/>
    <property type="match status" value="1"/>
</dbReference>
<accession>A0A1X0DEL7</accession>
<gene>
    <name evidence="2" type="ORF">BST26_11235</name>
</gene>
<keyword evidence="3" id="KW-1185">Reference proteome</keyword>
<dbReference type="InterPro" id="IPR003870">
    <property type="entry name" value="DUF222"/>
</dbReference>
<feature type="domain" description="DUF222" evidence="1">
    <location>
        <begin position="43"/>
        <end position="97"/>
    </location>
</feature>
<reference evidence="2 3" key="1">
    <citation type="submission" date="2016-12" db="EMBL/GenBank/DDBJ databases">
        <title>The new phylogeny of genus Mycobacterium.</title>
        <authorList>
            <person name="Tortoli E."/>
            <person name="Trovato A."/>
            <person name="Cirillo D.M."/>
        </authorList>
    </citation>
    <scope>NUCLEOTIDE SEQUENCE [LARGE SCALE GENOMIC DNA]</scope>
    <source>
        <strain evidence="2 3">DSM 45130</strain>
    </source>
</reference>
<organism evidence="2 3">
    <name type="scientific">Mycolicibacterium insubricum</name>
    <dbReference type="NCBI Taxonomy" id="444597"/>
    <lineage>
        <taxon>Bacteria</taxon>
        <taxon>Bacillati</taxon>
        <taxon>Actinomycetota</taxon>
        <taxon>Actinomycetes</taxon>
        <taxon>Mycobacteriales</taxon>
        <taxon>Mycobacteriaceae</taxon>
        <taxon>Mycolicibacterium</taxon>
    </lineage>
</organism>
<dbReference type="AlphaFoldDB" id="A0A1X0DEL7"/>
<evidence type="ECO:0000313" key="3">
    <source>
        <dbReference type="Proteomes" id="UP000192801"/>
    </source>
</evidence>
<evidence type="ECO:0000313" key="2">
    <source>
        <dbReference type="EMBL" id="ORA70260.1"/>
    </source>
</evidence>
<dbReference type="Proteomes" id="UP000192801">
    <property type="component" value="Unassembled WGS sequence"/>
</dbReference>
<dbReference type="EMBL" id="MVHS01000023">
    <property type="protein sequence ID" value="ORA70260.1"/>
    <property type="molecule type" value="Genomic_DNA"/>
</dbReference>
<comment type="caution">
    <text evidence="2">The sequence shown here is derived from an EMBL/GenBank/DDBJ whole genome shotgun (WGS) entry which is preliminary data.</text>
</comment>
<sequence length="127" mass="13819">MSRSAYADREAIFAALAAAEAAYEKLADCSLDVLTAEEVLDVLGRREELAWRQPAVDHRLLARLVADGNPGKLGAASLKVVLEERLRISRAAATRRLPRPPTWAPGTPWTASRTPPCWYESAAGHQG</sequence>
<evidence type="ECO:0000259" key="1">
    <source>
        <dbReference type="Pfam" id="PF02720"/>
    </source>
</evidence>
<name>A0A1X0DEL7_9MYCO</name>
<dbReference type="STRING" id="444597.BST26_11235"/>
<dbReference type="OrthoDB" id="4639405at2"/>
<protein>
    <recommendedName>
        <fullName evidence="1">DUF222 domain-containing protein</fullName>
    </recommendedName>
</protein>
<proteinExistence type="predicted"/>